<keyword evidence="2" id="KW-1185">Reference proteome</keyword>
<dbReference type="OrthoDB" id="4766886at2759"/>
<dbReference type="EMBL" id="KZ679258">
    <property type="protein sequence ID" value="PTB43827.1"/>
    <property type="molecule type" value="Genomic_DNA"/>
</dbReference>
<accession>A0A2T3ZG91</accession>
<evidence type="ECO:0000313" key="1">
    <source>
        <dbReference type="EMBL" id="PTB43827.1"/>
    </source>
</evidence>
<dbReference type="STRING" id="1042311.A0A2T3ZG91"/>
<name>A0A2T3ZG91_TRIA4</name>
<reference evidence="1 2" key="1">
    <citation type="submission" date="2016-07" db="EMBL/GenBank/DDBJ databases">
        <title>Multiple horizontal gene transfer events from other fungi enriched the ability of initially mycotrophic Trichoderma (Ascomycota) to feed on dead plant biomass.</title>
        <authorList>
            <consortium name="DOE Joint Genome Institute"/>
            <person name="Aerts A."/>
            <person name="Atanasova L."/>
            <person name="Chenthamara K."/>
            <person name="Zhang J."/>
            <person name="Grujic M."/>
            <person name="Henrissat B."/>
            <person name="Kuo A."/>
            <person name="Salamov A."/>
            <person name="Lipzen A."/>
            <person name="Labutti K."/>
            <person name="Barry K."/>
            <person name="Miao Y."/>
            <person name="Rahimi M.J."/>
            <person name="Shen Q."/>
            <person name="Grigoriev I.V."/>
            <person name="Kubicek C.P."/>
            <person name="Druzhinina I.S."/>
        </authorList>
    </citation>
    <scope>NUCLEOTIDE SEQUENCE [LARGE SCALE GENOMIC DNA]</scope>
    <source>
        <strain evidence="1 2">CBS 433.97</strain>
    </source>
</reference>
<protein>
    <submittedName>
        <fullName evidence="1">Uncharacterized protein</fullName>
    </submittedName>
</protein>
<evidence type="ECO:0000313" key="2">
    <source>
        <dbReference type="Proteomes" id="UP000240493"/>
    </source>
</evidence>
<sequence length="331" mass="37345">MPGDNTLIRFVPAPAESQRLYLLENMASYRLLDQMGEKRPSVVMAIGGKEKKRFLSNFFMDYSMVNYSLALARWPSQSSRLLLDCELQLSPKEETPQTIEGCQYNQWIHHPLKGVSHDVEVASLGLYKVISSSLCDITLIFVSDIGSMKKVVHLLSRWALSAMAEEDIIQTKIFLILDEAELYSADALWFELTTSILSEMRSSEPLMARTFAEIKQLSHRCFRISFLTQEELCNCFCFDASATATHRKNLGLEFSATQWKFLFRSAIAQYAAQPFFPFNIIAATRILHPLPTKLVDHITGFVQACSHQGIDSIRVIASALVLDAFPSNMPG</sequence>
<dbReference type="Proteomes" id="UP000240493">
    <property type="component" value="Unassembled WGS sequence"/>
</dbReference>
<organism evidence="1 2">
    <name type="scientific">Trichoderma asperellum (strain ATCC 204424 / CBS 433.97 / NBRC 101777)</name>
    <dbReference type="NCBI Taxonomy" id="1042311"/>
    <lineage>
        <taxon>Eukaryota</taxon>
        <taxon>Fungi</taxon>
        <taxon>Dikarya</taxon>
        <taxon>Ascomycota</taxon>
        <taxon>Pezizomycotina</taxon>
        <taxon>Sordariomycetes</taxon>
        <taxon>Hypocreomycetidae</taxon>
        <taxon>Hypocreales</taxon>
        <taxon>Hypocreaceae</taxon>
        <taxon>Trichoderma</taxon>
    </lineage>
</organism>
<gene>
    <name evidence="1" type="ORF">M441DRAFT_43962</name>
</gene>
<proteinExistence type="predicted"/>
<dbReference type="AlphaFoldDB" id="A0A2T3ZG91"/>